<dbReference type="InterPro" id="IPR027417">
    <property type="entry name" value="P-loop_NTPase"/>
</dbReference>
<dbReference type="EMBL" id="CP001074">
    <property type="protein sequence ID" value="ACE92298.1"/>
    <property type="molecule type" value="Genomic_DNA"/>
</dbReference>
<gene>
    <name evidence="1" type="ordered locus">RHECIAT_CH0003350</name>
</gene>
<dbReference type="HOGENOM" id="CLU_063451_0_1_5"/>
<evidence type="ECO:0000313" key="1">
    <source>
        <dbReference type="EMBL" id="ACE92298.1"/>
    </source>
</evidence>
<dbReference type="KEGG" id="rec:RHECIAT_CH0003350"/>
<evidence type="ECO:0000313" key="2">
    <source>
        <dbReference type="Proteomes" id="UP000008817"/>
    </source>
</evidence>
<dbReference type="AlphaFoldDB" id="B3PVS8"/>
<dbReference type="Pfam" id="PF05621">
    <property type="entry name" value="TniB"/>
    <property type="match status" value="1"/>
</dbReference>
<organism evidence="1 2">
    <name type="scientific">Rhizobium etli (strain CIAT 652)</name>
    <dbReference type="NCBI Taxonomy" id="491916"/>
    <lineage>
        <taxon>Bacteria</taxon>
        <taxon>Pseudomonadati</taxon>
        <taxon>Pseudomonadota</taxon>
        <taxon>Alphaproteobacteria</taxon>
        <taxon>Hyphomicrobiales</taxon>
        <taxon>Rhizobiaceae</taxon>
        <taxon>Rhizobium/Agrobacterium group</taxon>
        <taxon>Rhizobium</taxon>
    </lineage>
</organism>
<protein>
    <submittedName>
        <fullName evidence="1">Hypothetical conserved protein</fullName>
    </submittedName>
</protein>
<accession>B3PVS8</accession>
<name>B3PVS8_RHIE6</name>
<dbReference type="InterPro" id="IPR008868">
    <property type="entry name" value="TniB"/>
</dbReference>
<dbReference type="Proteomes" id="UP000008817">
    <property type="component" value="Chromosome"/>
</dbReference>
<sequence length="347" mass="38926">MSPERQKRAERRGRKHARYVTMPKDKMIAESLDALCENAAAALFGQAGKRRALFLLGESDSGKTRAMEYHIPKRQEFRPYVTAAGEEFRPFVSFEAPRPITLKGFARKALAACGYPIATNKLTEQELFELLKQVIRNNRILFMYVDEMQHVLKGTTTKEIQNVSDIIKSLLQIPGWPLHMIFSGVPSLARFLSPEDGDTQLRNRSIVVELKQMTRKDAKALLTLQQQVMAGDGVAVEETGTVEFMARLIHACNGACGTIIQTMQEAAERAMTDHLAQVALPDGNDTVPMVMIKHYADVYALNTGCRYSDNVFLQDDWEKIEPRHSLGIVLSKATPTGKPDKFKKKEG</sequence>
<reference evidence="1 2" key="1">
    <citation type="submission" date="2008-04" db="EMBL/GenBank/DDBJ databases">
        <title>Genome diversity and DNA divergence of Rhizobium etli.</title>
        <authorList>
            <person name="Gonzalez V."/>
            <person name="Acosta J.L."/>
            <person name="Santamaria R.I."/>
            <person name="Bustos P."/>
            <person name="Hernandez-Gonzalez I.L."/>
            <person name="Fernandez J.L."/>
            <person name="Diaz R."/>
            <person name="Flores M."/>
            <person name="Mora J."/>
            <person name="Palacios R."/>
            <person name="Davila G."/>
        </authorList>
    </citation>
    <scope>NUCLEOTIDE SEQUENCE [LARGE SCALE GENOMIC DNA]</scope>
    <source>
        <strain evidence="1 2">CIAT 652</strain>
    </source>
</reference>
<dbReference type="SUPFAM" id="SSF52540">
    <property type="entry name" value="P-loop containing nucleoside triphosphate hydrolases"/>
    <property type="match status" value="1"/>
</dbReference>
<dbReference type="Gene3D" id="3.40.50.300">
    <property type="entry name" value="P-loop containing nucleotide triphosphate hydrolases"/>
    <property type="match status" value="1"/>
</dbReference>
<proteinExistence type="predicted"/>
<dbReference type="eggNOG" id="COG2842">
    <property type="taxonomic scope" value="Bacteria"/>
</dbReference>